<sequence>MHQYQAIQEKILLLNNQTKAYVDEIKELLKNQNRKLNIPSILGYFTYSLSTTNDEREENIIWGDFQIKNLTEEPIEDLYLCIKIDATDDYKFTGKYQTNKGKKDKTTSTSAWEQFHNQDEDNEHEHWFQLSNQKQLLPQETISFSDFQIKWKNKGFYTCSVQGYAYTAFEKEGIAALNTINVSTNG</sequence>
<reference evidence="1 2" key="1">
    <citation type="submission" date="2024-05" db="EMBL/GenBank/DDBJ databases">
        <authorList>
            <person name="Haq I."/>
            <person name="Ullah Z."/>
            <person name="Ahmad R."/>
            <person name="Li M."/>
            <person name="Tong Y."/>
        </authorList>
    </citation>
    <scope>NUCLEOTIDE SEQUENCE [LARGE SCALE GENOMIC DNA]</scope>
    <source>
        <strain evidence="1 2">16A2E</strain>
    </source>
</reference>
<proteinExistence type="predicted"/>
<gene>
    <name evidence="1" type="ORF">ABC228_13010</name>
</gene>
<organism evidence="1 2">
    <name type="scientific">Ornithinibacillus xuwenensis</name>
    <dbReference type="NCBI Taxonomy" id="3144668"/>
    <lineage>
        <taxon>Bacteria</taxon>
        <taxon>Bacillati</taxon>
        <taxon>Bacillota</taxon>
        <taxon>Bacilli</taxon>
        <taxon>Bacillales</taxon>
        <taxon>Bacillaceae</taxon>
        <taxon>Ornithinibacillus</taxon>
    </lineage>
</organism>
<evidence type="ECO:0008006" key="3">
    <source>
        <dbReference type="Google" id="ProtNLM"/>
    </source>
</evidence>
<dbReference type="Proteomes" id="UP001444625">
    <property type="component" value="Unassembled WGS sequence"/>
</dbReference>
<evidence type="ECO:0000313" key="1">
    <source>
        <dbReference type="EMBL" id="MEN2768095.1"/>
    </source>
</evidence>
<evidence type="ECO:0000313" key="2">
    <source>
        <dbReference type="Proteomes" id="UP001444625"/>
    </source>
</evidence>
<name>A0ABU9XIG6_9BACI</name>
<dbReference type="RefSeq" id="WP_345825578.1">
    <property type="nucleotide sequence ID" value="NZ_JBDIML010000004.1"/>
</dbReference>
<accession>A0ABU9XIG6</accession>
<comment type="caution">
    <text evidence="1">The sequence shown here is derived from an EMBL/GenBank/DDBJ whole genome shotgun (WGS) entry which is preliminary data.</text>
</comment>
<protein>
    <recommendedName>
        <fullName evidence="3">Ig-like domain-containing protein</fullName>
    </recommendedName>
</protein>
<dbReference type="EMBL" id="JBDIML010000004">
    <property type="protein sequence ID" value="MEN2768095.1"/>
    <property type="molecule type" value="Genomic_DNA"/>
</dbReference>
<keyword evidence="2" id="KW-1185">Reference proteome</keyword>